<evidence type="ECO:0000259" key="11">
    <source>
        <dbReference type="PROSITE" id="PS50043"/>
    </source>
</evidence>
<evidence type="ECO:0000259" key="12">
    <source>
        <dbReference type="PROSITE" id="PS50110"/>
    </source>
</evidence>
<accession>A0ABY7LDL0</accession>
<dbReference type="PROSITE" id="PS50043">
    <property type="entry name" value="HTH_LUXR_2"/>
    <property type="match status" value="1"/>
</dbReference>
<dbReference type="CDD" id="cd17535">
    <property type="entry name" value="REC_NarL-like"/>
    <property type="match status" value="1"/>
</dbReference>
<keyword evidence="3 10" id="KW-0597">Phosphoprotein</keyword>
<dbReference type="InterPro" id="IPR039420">
    <property type="entry name" value="WalR-like"/>
</dbReference>
<evidence type="ECO:0000256" key="4">
    <source>
        <dbReference type="ARBA" id="ARBA00023015"/>
    </source>
</evidence>
<evidence type="ECO:0000256" key="5">
    <source>
        <dbReference type="ARBA" id="ARBA00023125"/>
    </source>
</evidence>
<evidence type="ECO:0000256" key="1">
    <source>
        <dbReference type="ARBA" id="ARBA00004496"/>
    </source>
</evidence>
<reference evidence="13" key="1">
    <citation type="submission" date="2022-09" db="EMBL/GenBank/DDBJ databases">
        <authorList>
            <person name="Li Z.-J."/>
        </authorList>
    </citation>
    <scope>NUCLEOTIDE SEQUENCE</scope>
    <source>
        <strain evidence="13">TGB10</strain>
    </source>
</reference>
<dbReference type="SUPFAM" id="SSF46894">
    <property type="entry name" value="C-terminal effector domain of the bipartite response regulators"/>
    <property type="match status" value="1"/>
</dbReference>
<gene>
    <name evidence="13" type="primary">uhpA</name>
    <name evidence="13" type="ORF">N7E60_09405</name>
</gene>
<evidence type="ECO:0000256" key="10">
    <source>
        <dbReference type="PROSITE-ProRule" id="PRU00169"/>
    </source>
</evidence>
<dbReference type="SUPFAM" id="SSF52172">
    <property type="entry name" value="CheY-like"/>
    <property type="match status" value="1"/>
</dbReference>
<dbReference type="Pfam" id="PF00196">
    <property type="entry name" value="GerE"/>
    <property type="match status" value="1"/>
</dbReference>
<dbReference type="InterPro" id="IPR001789">
    <property type="entry name" value="Sig_transdc_resp-reg_receiver"/>
</dbReference>
<feature type="domain" description="HTH luxR-type" evidence="11">
    <location>
        <begin position="137"/>
        <end position="202"/>
    </location>
</feature>
<organism evidence="13 14">
    <name type="scientific">Salinivibrio proteolyticus</name>
    <dbReference type="NCBI Taxonomy" id="334715"/>
    <lineage>
        <taxon>Bacteria</taxon>
        <taxon>Pseudomonadati</taxon>
        <taxon>Pseudomonadota</taxon>
        <taxon>Gammaproteobacteria</taxon>
        <taxon>Vibrionales</taxon>
        <taxon>Vibrionaceae</taxon>
        <taxon>Salinivibrio</taxon>
    </lineage>
</organism>
<comment type="function">
    <text evidence="8">Part of the UhpABC signaling cascade that controls the expression of the hexose phosphate transporter UhpT. Activates the transcription of the uhpT gene. Acts by binding specifically to the uhpT promoter region.</text>
</comment>
<dbReference type="SMART" id="SM00448">
    <property type="entry name" value="REC"/>
    <property type="match status" value="1"/>
</dbReference>
<keyword evidence="14" id="KW-1185">Reference proteome</keyword>
<dbReference type="Pfam" id="PF00072">
    <property type="entry name" value="Response_reg"/>
    <property type="match status" value="1"/>
</dbReference>
<keyword evidence="7" id="KW-0804">Transcription</keyword>
<protein>
    <recommendedName>
        <fullName evidence="9">Transcriptional regulatory protein UhpA</fullName>
    </recommendedName>
</protein>
<evidence type="ECO:0000256" key="6">
    <source>
        <dbReference type="ARBA" id="ARBA00023159"/>
    </source>
</evidence>
<proteinExistence type="predicted"/>
<keyword evidence="2" id="KW-0963">Cytoplasm</keyword>
<dbReference type="NCBIfam" id="NF007685">
    <property type="entry name" value="PRK10360.1"/>
    <property type="match status" value="1"/>
</dbReference>
<sequence>MINVVLIDDHRIVRSGFAQLLNIEPDITVIGEFGSAKEAHHQLPGLPVHVCIMDISMPEESGLHLLEQLPSSINALMLSVHDSASMIERALQLGAKGYLSKNCHPDELIQAVKTVAHGGFFVTKEIALQLASPEKAMSNPLSSLTRREQQVATLIAKGYTTKHIAEELGISPKTVHVHRANAMEKLAVDNNVCLAKILQQDV</sequence>
<dbReference type="InterPro" id="IPR058245">
    <property type="entry name" value="NreC/VraR/RcsB-like_REC"/>
</dbReference>
<evidence type="ECO:0000313" key="14">
    <source>
        <dbReference type="Proteomes" id="UP001164676"/>
    </source>
</evidence>
<dbReference type="PANTHER" id="PTHR43214:SF22">
    <property type="entry name" value="TRANSCRIPTIONAL REGULATORY PROTEIN UHPA"/>
    <property type="match status" value="1"/>
</dbReference>
<evidence type="ECO:0000256" key="7">
    <source>
        <dbReference type="ARBA" id="ARBA00023163"/>
    </source>
</evidence>
<dbReference type="InterPro" id="IPR000792">
    <property type="entry name" value="Tscrpt_reg_LuxR_C"/>
</dbReference>
<keyword evidence="4" id="KW-0805">Transcription regulation</keyword>
<dbReference type="PANTHER" id="PTHR43214">
    <property type="entry name" value="TWO-COMPONENT RESPONSE REGULATOR"/>
    <property type="match status" value="1"/>
</dbReference>
<evidence type="ECO:0000256" key="2">
    <source>
        <dbReference type="ARBA" id="ARBA00022490"/>
    </source>
</evidence>
<evidence type="ECO:0000256" key="8">
    <source>
        <dbReference type="ARBA" id="ARBA00037416"/>
    </source>
</evidence>
<dbReference type="SMART" id="SM00421">
    <property type="entry name" value="HTH_LUXR"/>
    <property type="match status" value="1"/>
</dbReference>
<dbReference type="PROSITE" id="PS50110">
    <property type="entry name" value="RESPONSE_REGULATORY"/>
    <property type="match status" value="1"/>
</dbReference>
<comment type="subcellular location">
    <subcellularLocation>
        <location evidence="1">Cytoplasm</location>
    </subcellularLocation>
</comment>
<dbReference type="PROSITE" id="PS00622">
    <property type="entry name" value="HTH_LUXR_1"/>
    <property type="match status" value="1"/>
</dbReference>
<dbReference type="Proteomes" id="UP001164676">
    <property type="component" value="Chromosome"/>
</dbReference>
<evidence type="ECO:0000313" key="13">
    <source>
        <dbReference type="EMBL" id="WBA13945.1"/>
    </source>
</evidence>
<dbReference type="EMBL" id="CP114584">
    <property type="protein sequence ID" value="WBA13945.1"/>
    <property type="molecule type" value="Genomic_DNA"/>
</dbReference>
<dbReference type="Gene3D" id="3.40.50.2300">
    <property type="match status" value="1"/>
</dbReference>
<dbReference type="PRINTS" id="PR00038">
    <property type="entry name" value="HTHLUXR"/>
</dbReference>
<keyword evidence="5" id="KW-0238">DNA-binding</keyword>
<dbReference type="InterPro" id="IPR011006">
    <property type="entry name" value="CheY-like_superfamily"/>
</dbReference>
<name>A0ABY7LDL0_9GAMM</name>
<evidence type="ECO:0000256" key="9">
    <source>
        <dbReference type="ARBA" id="ARBA00040539"/>
    </source>
</evidence>
<dbReference type="CDD" id="cd06170">
    <property type="entry name" value="LuxR_C_like"/>
    <property type="match status" value="1"/>
</dbReference>
<evidence type="ECO:0000256" key="3">
    <source>
        <dbReference type="ARBA" id="ARBA00022553"/>
    </source>
</evidence>
<dbReference type="RefSeq" id="WP_269597303.1">
    <property type="nucleotide sequence ID" value="NZ_CP114584.1"/>
</dbReference>
<feature type="domain" description="Response regulatory" evidence="12">
    <location>
        <begin position="3"/>
        <end position="116"/>
    </location>
</feature>
<keyword evidence="6" id="KW-0010">Activator</keyword>
<dbReference type="InterPro" id="IPR016032">
    <property type="entry name" value="Sig_transdc_resp-reg_C-effctor"/>
</dbReference>
<feature type="modified residue" description="4-aspartylphosphate" evidence="10">
    <location>
        <position position="54"/>
    </location>
</feature>